<dbReference type="PANTHER" id="PTHR34535">
    <property type="entry name" value="HYDROGENASE MATURATION FACTOR HYPA"/>
    <property type="match status" value="1"/>
</dbReference>
<reference evidence="6 7" key="1">
    <citation type="journal article" date="2015" name="Genome Announc.">
        <title>Draft Genome Sequence of the Terrestrial Cyanobacterium Scytonema millei VB511283, Isolated from Eastern India.</title>
        <authorList>
            <person name="Sen D."/>
            <person name="Chandrababunaidu M.M."/>
            <person name="Singh D."/>
            <person name="Sanghi N."/>
            <person name="Ghorai A."/>
            <person name="Mishra G.P."/>
            <person name="Madduluri M."/>
            <person name="Adhikary S.P."/>
            <person name="Tripathy S."/>
        </authorList>
    </citation>
    <scope>NUCLEOTIDE SEQUENCE [LARGE SCALE GENOMIC DNA]</scope>
    <source>
        <strain evidence="6 7">VB511283</strain>
    </source>
</reference>
<evidence type="ECO:0000256" key="4">
    <source>
        <dbReference type="ARBA" id="ARBA00022833"/>
    </source>
</evidence>
<feature type="binding site" evidence="5">
    <location>
        <position position="92"/>
    </location>
    <ligand>
        <name>Zn(2+)</name>
        <dbReference type="ChEBI" id="CHEBI:29105"/>
    </ligand>
</feature>
<feature type="binding site" evidence="5">
    <location>
        <position position="76"/>
    </location>
    <ligand>
        <name>Zn(2+)</name>
        <dbReference type="ChEBI" id="CHEBI:29105"/>
    </ligand>
</feature>
<dbReference type="RefSeq" id="WP_039715786.1">
    <property type="nucleotide sequence ID" value="NZ_JTJC03000001.1"/>
</dbReference>
<gene>
    <name evidence="5 6" type="primary">hypA</name>
    <name evidence="6" type="ORF">QH73_0007295</name>
</gene>
<dbReference type="PIRSF" id="PIRSF004761">
    <property type="entry name" value="Hydrgn_mat_HypA"/>
    <property type="match status" value="1"/>
</dbReference>
<keyword evidence="3 5" id="KW-0479">Metal-binding</keyword>
<comment type="caution">
    <text evidence="6">The sequence shown here is derived from an EMBL/GenBank/DDBJ whole genome shotgun (WGS) entry which is preliminary data.</text>
</comment>
<evidence type="ECO:0000313" key="7">
    <source>
        <dbReference type="Proteomes" id="UP000031532"/>
    </source>
</evidence>
<feature type="binding site" evidence="5">
    <location>
        <position position="73"/>
    </location>
    <ligand>
        <name>Zn(2+)</name>
        <dbReference type="ChEBI" id="CHEBI:29105"/>
    </ligand>
</feature>
<dbReference type="Proteomes" id="UP000031532">
    <property type="component" value="Unassembled WGS sequence"/>
</dbReference>
<evidence type="ECO:0000313" key="6">
    <source>
        <dbReference type="EMBL" id="NHC34464.1"/>
    </source>
</evidence>
<dbReference type="OrthoDB" id="9800361at2"/>
<dbReference type="InterPro" id="IPR020538">
    <property type="entry name" value="Hydgase_Ni_incorp_HypA/HybF_CS"/>
</dbReference>
<dbReference type="PROSITE" id="PS01249">
    <property type="entry name" value="HYPA"/>
    <property type="match status" value="1"/>
</dbReference>
<proteinExistence type="inferred from homology"/>
<organism evidence="6 7">
    <name type="scientific">Scytonema millei VB511283</name>
    <dbReference type="NCBI Taxonomy" id="1245923"/>
    <lineage>
        <taxon>Bacteria</taxon>
        <taxon>Bacillati</taxon>
        <taxon>Cyanobacteriota</taxon>
        <taxon>Cyanophyceae</taxon>
        <taxon>Nostocales</taxon>
        <taxon>Scytonemataceae</taxon>
        <taxon>Scytonema</taxon>
    </lineage>
</organism>
<dbReference type="PANTHER" id="PTHR34535:SF3">
    <property type="entry name" value="HYDROGENASE MATURATION FACTOR HYPA"/>
    <property type="match status" value="1"/>
</dbReference>
<dbReference type="NCBIfam" id="TIGR00100">
    <property type="entry name" value="hypA"/>
    <property type="match status" value="1"/>
</dbReference>
<dbReference type="AlphaFoldDB" id="A0A9X5E3J8"/>
<feature type="binding site" evidence="5">
    <location>
        <position position="89"/>
    </location>
    <ligand>
        <name>Zn(2+)</name>
        <dbReference type="ChEBI" id="CHEBI:29105"/>
    </ligand>
</feature>
<dbReference type="GO" id="GO:0051604">
    <property type="term" value="P:protein maturation"/>
    <property type="evidence" value="ECO:0007669"/>
    <property type="project" value="InterPro"/>
</dbReference>
<keyword evidence="7" id="KW-1185">Reference proteome</keyword>
<comment type="function">
    <text evidence="5">Involved in the maturation of [NiFe] hydrogenases. Required for nickel insertion into the metal center of the hydrogenase.</text>
</comment>
<evidence type="ECO:0000256" key="1">
    <source>
        <dbReference type="ARBA" id="ARBA00010748"/>
    </source>
</evidence>
<keyword evidence="2 5" id="KW-0533">Nickel</keyword>
<protein>
    <recommendedName>
        <fullName evidence="5">Hydrogenase maturation factor HypA</fullName>
    </recommendedName>
</protein>
<evidence type="ECO:0000256" key="3">
    <source>
        <dbReference type="ARBA" id="ARBA00022723"/>
    </source>
</evidence>
<dbReference type="GO" id="GO:0016151">
    <property type="term" value="F:nickel cation binding"/>
    <property type="evidence" value="ECO:0007669"/>
    <property type="project" value="UniProtKB-UniRule"/>
</dbReference>
<evidence type="ECO:0000256" key="2">
    <source>
        <dbReference type="ARBA" id="ARBA00022596"/>
    </source>
</evidence>
<sequence>MHEVGMMQNVLATAVERAKHEGASHIRLLQMRVGEASGVVPESLRLAFDVVKKETIAEDARLQVESVPVVCYCTNCTTEFHPTDLLYECPECHQPYCEVRQGKEFELAFLEVS</sequence>
<name>A0A9X5E3J8_9CYAN</name>
<dbReference type="HAMAP" id="MF_00213">
    <property type="entry name" value="HypA_HybF"/>
    <property type="match status" value="1"/>
</dbReference>
<dbReference type="EMBL" id="JTJC03000001">
    <property type="protein sequence ID" value="NHC34464.1"/>
    <property type="molecule type" value="Genomic_DNA"/>
</dbReference>
<comment type="similarity">
    <text evidence="1 5">Belongs to the HypA/HybF family.</text>
</comment>
<dbReference type="Pfam" id="PF01155">
    <property type="entry name" value="HypA"/>
    <property type="match status" value="1"/>
</dbReference>
<dbReference type="GO" id="GO:0008270">
    <property type="term" value="F:zinc ion binding"/>
    <property type="evidence" value="ECO:0007669"/>
    <property type="project" value="UniProtKB-UniRule"/>
</dbReference>
<keyword evidence="4 5" id="KW-0862">Zinc</keyword>
<dbReference type="Gene3D" id="3.30.2320.80">
    <property type="match status" value="1"/>
</dbReference>
<feature type="binding site" evidence="5">
    <location>
        <position position="2"/>
    </location>
    <ligand>
        <name>Ni(2+)</name>
        <dbReference type="ChEBI" id="CHEBI:49786"/>
    </ligand>
</feature>
<dbReference type="InterPro" id="IPR000688">
    <property type="entry name" value="HypA/HybF"/>
</dbReference>
<evidence type="ECO:0000256" key="5">
    <source>
        <dbReference type="HAMAP-Rule" id="MF_00213"/>
    </source>
</evidence>
<accession>A0A9X5E3J8</accession>